<gene>
    <name evidence="2" type="ORF">AVDCRST_MAG89-4143</name>
</gene>
<feature type="non-terminal residue" evidence="2">
    <location>
        <position position="195"/>
    </location>
</feature>
<reference evidence="2" key="1">
    <citation type="submission" date="2020-02" db="EMBL/GenBank/DDBJ databases">
        <authorList>
            <person name="Meier V. D."/>
        </authorList>
    </citation>
    <scope>NUCLEOTIDE SEQUENCE</scope>
    <source>
        <strain evidence="2">AVDCRST_MAG89</strain>
    </source>
</reference>
<feature type="compositionally biased region" description="Gly residues" evidence="1">
    <location>
        <begin position="72"/>
        <end position="87"/>
    </location>
</feature>
<feature type="region of interest" description="Disordered" evidence="1">
    <location>
        <begin position="1"/>
        <end position="195"/>
    </location>
</feature>
<organism evidence="2">
    <name type="scientific">uncultured Gemmatimonadota bacterium</name>
    <dbReference type="NCBI Taxonomy" id="203437"/>
    <lineage>
        <taxon>Bacteria</taxon>
        <taxon>Pseudomonadati</taxon>
        <taxon>Gemmatimonadota</taxon>
        <taxon>environmental samples</taxon>
    </lineage>
</organism>
<dbReference type="AlphaFoldDB" id="A0A6J4MR72"/>
<feature type="compositionally biased region" description="Gly residues" evidence="1">
    <location>
        <begin position="125"/>
        <end position="139"/>
    </location>
</feature>
<accession>A0A6J4MR72</accession>
<dbReference type="EMBL" id="CADCTV010000867">
    <property type="protein sequence ID" value="CAA9366538.1"/>
    <property type="molecule type" value="Genomic_DNA"/>
</dbReference>
<feature type="compositionally biased region" description="Low complexity" evidence="1">
    <location>
        <begin position="43"/>
        <end position="59"/>
    </location>
</feature>
<protein>
    <submittedName>
        <fullName evidence="2">Uncharacterized protein</fullName>
    </submittedName>
</protein>
<feature type="compositionally biased region" description="Basic residues" evidence="1">
    <location>
        <begin position="153"/>
        <end position="167"/>
    </location>
</feature>
<feature type="compositionally biased region" description="Low complexity" evidence="1">
    <location>
        <begin position="13"/>
        <end position="24"/>
    </location>
</feature>
<feature type="non-terminal residue" evidence="2">
    <location>
        <position position="1"/>
    </location>
</feature>
<proteinExistence type="predicted"/>
<evidence type="ECO:0000256" key="1">
    <source>
        <dbReference type="SAM" id="MobiDB-lite"/>
    </source>
</evidence>
<sequence length="195" mass="19807">EARAGAEGHPRVVDGAAAAGVDGAPPGGAGGAAARCRHRAGHRPGAAQASRLSLSVPSPHAHHAAHARAPRAGGGHVHGRGLRGGAGAVSEAGRRRRDAVQRPGRRGGGTRRQTLGAAPHVVGKELGGVRGGAGDGPGRGRSRLPDRPVGPVRGRRVRGARRLHRGVRPAAAGRQRARDPRWRRRDHVGDAAAGV</sequence>
<feature type="compositionally biased region" description="Basic and acidic residues" evidence="1">
    <location>
        <begin position="1"/>
        <end position="12"/>
    </location>
</feature>
<name>A0A6J4MR72_9BACT</name>
<feature type="compositionally biased region" description="Basic residues" evidence="1">
    <location>
        <begin position="60"/>
        <end position="69"/>
    </location>
</feature>
<evidence type="ECO:0000313" key="2">
    <source>
        <dbReference type="EMBL" id="CAA9366538.1"/>
    </source>
</evidence>